<dbReference type="GO" id="GO:0046872">
    <property type="term" value="F:metal ion binding"/>
    <property type="evidence" value="ECO:0007669"/>
    <property type="project" value="UniProtKB-KW"/>
</dbReference>
<dbReference type="GO" id="GO:0008299">
    <property type="term" value="P:isoprenoid biosynthetic process"/>
    <property type="evidence" value="ECO:0007669"/>
    <property type="project" value="InterPro"/>
</dbReference>
<dbReference type="GO" id="GO:0004659">
    <property type="term" value="F:prenyltransferase activity"/>
    <property type="evidence" value="ECO:0007669"/>
    <property type="project" value="InterPro"/>
</dbReference>
<evidence type="ECO:0000256" key="1">
    <source>
        <dbReference type="ARBA" id="ARBA00001946"/>
    </source>
</evidence>
<evidence type="ECO:0000256" key="4">
    <source>
        <dbReference type="ARBA" id="ARBA00022723"/>
    </source>
</evidence>
<feature type="compositionally biased region" description="Basic and acidic residues" evidence="7">
    <location>
        <begin position="1"/>
        <end position="11"/>
    </location>
</feature>
<proteinExistence type="inferred from homology"/>
<keyword evidence="4" id="KW-0479">Metal-binding</keyword>
<dbReference type="Proteomes" id="UP000616114">
    <property type="component" value="Unassembled WGS sequence"/>
</dbReference>
<evidence type="ECO:0000256" key="2">
    <source>
        <dbReference type="ARBA" id="ARBA00006706"/>
    </source>
</evidence>
<protein>
    <submittedName>
        <fullName evidence="8">Geranylgeranyl pyrophosphate synthase</fullName>
    </submittedName>
</protein>
<dbReference type="AlphaFoldDB" id="A0A8J2TXC1"/>
<dbReference type="Pfam" id="PF00348">
    <property type="entry name" value="polyprenyl_synt"/>
    <property type="match status" value="1"/>
</dbReference>
<dbReference type="EMBL" id="BMFY01000004">
    <property type="protein sequence ID" value="GGA11195.1"/>
    <property type="molecule type" value="Genomic_DNA"/>
</dbReference>
<comment type="caution">
    <text evidence="8">The sequence shown here is derived from an EMBL/GenBank/DDBJ whole genome shotgun (WGS) entry which is preliminary data.</text>
</comment>
<dbReference type="PROSITE" id="PS00444">
    <property type="entry name" value="POLYPRENYL_SYNTHASE_2"/>
    <property type="match status" value="1"/>
</dbReference>
<keyword evidence="5" id="KW-0460">Magnesium</keyword>
<dbReference type="CDD" id="cd00685">
    <property type="entry name" value="Trans_IPPS_HT"/>
    <property type="match status" value="1"/>
</dbReference>
<dbReference type="Gene3D" id="1.10.600.10">
    <property type="entry name" value="Farnesyl Diphosphate Synthase"/>
    <property type="match status" value="1"/>
</dbReference>
<dbReference type="RefSeq" id="WP_373283554.1">
    <property type="nucleotide sequence ID" value="NZ_BMFY01000004.1"/>
</dbReference>
<comment type="similarity">
    <text evidence="2 6">Belongs to the FPP/GGPP synthase family.</text>
</comment>
<evidence type="ECO:0000256" key="5">
    <source>
        <dbReference type="ARBA" id="ARBA00022842"/>
    </source>
</evidence>
<dbReference type="SFLD" id="SFLDS00005">
    <property type="entry name" value="Isoprenoid_Synthase_Type_I"/>
    <property type="match status" value="1"/>
</dbReference>
<evidence type="ECO:0000256" key="6">
    <source>
        <dbReference type="RuleBase" id="RU004466"/>
    </source>
</evidence>
<evidence type="ECO:0000313" key="8">
    <source>
        <dbReference type="EMBL" id="GGA11195.1"/>
    </source>
</evidence>
<comment type="cofactor">
    <cofactor evidence="1">
        <name>Mg(2+)</name>
        <dbReference type="ChEBI" id="CHEBI:18420"/>
    </cofactor>
</comment>
<organism evidence="8 9">
    <name type="scientific">Sediminivirga luteola</name>
    <dbReference type="NCBI Taxonomy" id="1774748"/>
    <lineage>
        <taxon>Bacteria</taxon>
        <taxon>Bacillati</taxon>
        <taxon>Actinomycetota</taxon>
        <taxon>Actinomycetes</taxon>
        <taxon>Micrococcales</taxon>
        <taxon>Brevibacteriaceae</taxon>
        <taxon>Sediminivirga</taxon>
    </lineage>
</organism>
<name>A0A8J2TXC1_9MICO</name>
<keyword evidence="3 6" id="KW-0808">Transferase</keyword>
<keyword evidence="9" id="KW-1185">Reference proteome</keyword>
<dbReference type="PANTHER" id="PTHR12001:SF69">
    <property type="entry name" value="ALL TRANS-POLYPRENYL-DIPHOSPHATE SYNTHASE PDSS1"/>
    <property type="match status" value="1"/>
</dbReference>
<evidence type="ECO:0000256" key="7">
    <source>
        <dbReference type="SAM" id="MobiDB-lite"/>
    </source>
</evidence>
<sequence>MTNPQSDDRAESGTGTPDRQDTPGAAGSISAPQTSPLLLGSALFSGSAQDALMAERLAAIEERLTETTAHTDEFISTTCQHLLKAGGKRARPMLVVLAAQLGDPRRPEVVEAATVVELTHLATLYHDDVMDDAPVRRGATSAHVLWGNSIAILAGDMLLAQASRLVSELGGEALRLQARVFDRLVTGQMHELRGPQPGEDPVAHYLQVLSDKTGSLIAASGEYGVRHSGADPKFVPPLQEYGEKVGVAFQLADDIIDLMSDGSISGKTPGTDLREGVPTLPALYARQDAAAGDRQAQHVVRLLDADLSGDEALEEARQALAALPATSRAQREARRWAEEATAALDALPEGPAREGLRTFAEGVVSRTS</sequence>
<reference evidence="8" key="1">
    <citation type="journal article" date="2014" name="Int. J. Syst. Evol. Microbiol.">
        <title>Complete genome sequence of Corynebacterium casei LMG S-19264T (=DSM 44701T), isolated from a smear-ripened cheese.</title>
        <authorList>
            <consortium name="US DOE Joint Genome Institute (JGI-PGF)"/>
            <person name="Walter F."/>
            <person name="Albersmeier A."/>
            <person name="Kalinowski J."/>
            <person name="Ruckert C."/>
        </authorList>
    </citation>
    <scope>NUCLEOTIDE SEQUENCE</scope>
    <source>
        <strain evidence="8">CGMCC 1.12785</strain>
    </source>
</reference>
<feature type="region of interest" description="Disordered" evidence="7">
    <location>
        <begin position="1"/>
        <end position="32"/>
    </location>
</feature>
<reference evidence="8" key="2">
    <citation type="submission" date="2020-09" db="EMBL/GenBank/DDBJ databases">
        <authorList>
            <person name="Sun Q."/>
            <person name="Zhou Y."/>
        </authorList>
    </citation>
    <scope>NUCLEOTIDE SEQUENCE</scope>
    <source>
        <strain evidence="8">CGMCC 1.12785</strain>
    </source>
</reference>
<dbReference type="InterPro" id="IPR000092">
    <property type="entry name" value="Polyprenyl_synt"/>
</dbReference>
<dbReference type="SFLD" id="SFLDG01017">
    <property type="entry name" value="Polyprenyl_Transferase_Like"/>
    <property type="match status" value="1"/>
</dbReference>
<dbReference type="PANTHER" id="PTHR12001">
    <property type="entry name" value="GERANYLGERANYL PYROPHOSPHATE SYNTHASE"/>
    <property type="match status" value="1"/>
</dbReference>
<dbReference type="InterPro" id="IPR008949">
    <property type="entry name" value="Isoprenoid_synthase_dom_sf"/>
</dbReference>
<dbReference type="SUPFAM" id="SSF48576">
    <property type="entry name" value="Terpenoid synthases"/>
    <property type="match status" value="1"/>
</dbReference>
<evidence type="ECO:0000256" key="3">
    <source>
        <dbReference type="ARBA" id="ARBA00022679"/>
    </source>
</evidence>
<evidence type="ECO:0000313" key="9">
    <source>
        <dbReference type="Proteomes" id="UP000616114"/>
    </source>
</evidence>
<accession>A0A8J2TXC1</accession>
<gene>
    <name evidence="8" type="ORF">GCM10011333_12550</name>
</gene>
<dbReference type="InterPro" id="IPR033749">
    <property type="entry name" value="Polyprenyl_synt_CS"/>
</dbReference>